<comment type="similarity">
    <text evidence="5">Belongs to the nitrate reductase family.</text>
</comment>
<comment type="subunit">
    <text evidence="6">Homodimer.</text>
</comment>
<protein>
    <recommendedName>
        <fullName evidence="8">Nitrate reductase [NADPH]</fullName>
        <ecNumber evidence="7">1.7.1.3</ecNumber>
    </recommendedName>
</protein>
<dbReference type="Pfam" id="PF00173">
    <property type="entry name" value="Cyt-b5"/>
    <property type="match status" value="1"/>
</dbReference>
<dbReference type="EMBL" id="KL659535">
    <property type="protein sequence ID" value="KFA69338.1"/>
    <property type="molecule type" value="Genomic_DNA"/>
</dbReference>
<dbReference type="GO" id="GO:0042128">
    <property type="term" value="P:nitrate assimilation"/>
    <property type="evidence" value="ECO:0007669"/>
    <property type="project" value="UniProtKB-KW"/>
</dbReference>
<dbReference type="GO" id="GO:0020037">
    <property type="term" value="F:heme binding"/>
    <property type="evidence" value="ECO:0007669"/>
    <property type="project" value="TreeGrafter"/>
</dbReference>
<evidence type="ECO:0000256" key="2">
    <source>
        <dbReference type="ARBA" id="ARBA00001971"/>
    </source>
</evidence>
<proteinExistence type="inferred from homology"/>
<dbReference type="Proteomes" id="UP000028524">
    <property type="component" value="Unassembled WGS sequence"/>
</dbReference>
<dbReference type="PANTHER" id="PTHR19372">
    <property type="entry name" value="SULFITE REDUCTASE"/>
    <property type="match status" value="1"/>
</dbReference>
<sequence length="1086" mass="122373">MGGTRHYVVRKREHPGSSSKEIGEEPDWGSGHNHRVGYKNRDNRLPGYTHGTGSSAAGQQNKDERKKYMDLRERQADGVLLNFRDIVDMKEDVHLTRPHDLSVGWRYMLECTEDWVKCKQEWPANQKRAAEEAKKKGIEDTDSTEKTLKGKENGESDGNDDGGQHGHLELKESDLSQEQRAMLRAIEHEKEAIVKYKTNPGNLQSPIKDHRETVYIDEADQFTPDNWVPRSSTLIRITGKHPLNAEAHLTKFFDAGLITPNELHYVRNHGAVPRLLWELHKVQVEVGSDHGAQKFSMDELKHKFRSINVPVFLACDGNRRKELNLIRKSQGFSWGPGAGGCAYWKGAPLRDVLLRAGYKHSEEHDGTIRRWVNFEGSDNLAEGKYATCIPLDYAMDASNDVLLAYEMNDMPLPPDHGYPVRVIIPGYVGGRCVKWLSRVWISDKENDSYYHVWDNRVLPSFVTDTESPFAELLFHHPDTACNEQNLNSVIVRPQQGERLYLSDVSGKRHGSRGAGPGEYRIEGFAYDGGGHEVQRVEVSLDNGVNWLYCIRKYPESPIRHGNKFWTWCHWHVDVSLAKLVQTQGIIVRCFNVFKNSQPRDPAWNLMGMMNNCWYQVKAEITAPPDSDDSDSGLGSDSGLNSEPSSQRGAYLLFRHPVEPATGEDGWMKPSIENQMEAAKREANTPQKQFTREEIEKHDTEKDCWIVVDGKVYDATSVMSWHPGGKTPIMAHAGRVHQETTNEFASIHNDFAYEKLKECLLGRVTEKAANFIKENAQRQAAEQAAASKDRSGATLQKHRWFPAKLIARESLSNDTRLYRFQLPDHRAVLGLSTCKHIQLGFHMLDSMVVRSYTPTNPILPPSKGTPEILPATKSESSDEDIKLGKIPAHDDNPEDGQGTFELVVKTYFPTDEEPGGAMSNILDCMPIGEDLEVRGPTGDIEYQGSGKFLIDGKEHIFHRISLVLGGSGVTPGYALMARVGMSRESDVEVRVIDGNKTEADILMRSEMEKLREQSGGKIKVTHVLSHPSDDWKGLKGHVNEDIIRRHLFPPGQDSAVFVCGPPTMIKMSVIPALKNWGYKEDHDVFGF</sequence>
<dbReference type="InterPro" id="IPR039261">
    <property type="entry name" value="FNR_nucleotide-bd"/>
</dbReference>
<keyword evidence="9" id="KW-0500">Molybdenum</keyword>
<dbReference type="SUPFAM" id="SSF81296">
    <property type="entry name" value="E set domains"/>
    <property type="match status" value="1"/>
</dbReference>
<evidence type="ECO:0000256" key="3">
    <source>
        <dbReference type="ARBA" id="ARBA00001974"/>
    </source>
</evidence>
<dbReference type="InParanoid" id="A0A084QZF3"/>
<evidence type="ECO:0000256" key="14">
    <source>
        <dbReference type="ARBA" id="ARBA00023063"/>
    </source>
</evidence>
<feature type="compositionally biased region" description="Basic and acidic residues" evidence="16">
    <location>
        <begin position="129"/>
        <end position="154"/>
    </location>
</feature>
<evidence type="ECO:0000256" key="8">
    <source>
        <dbReference type="ARBA" id="ARBA00015499"/>
    </source>
</evidence>
<comment type="function">
    <text evidence="4">Nitrate reductase is a key enzyme involved in the first step of nitrate assimilation in plants, fungi and bacteria.</text>
</comment>
<keyword evidence="14" id="KW-0534">Nitrate assimilation</keyword>
<reference evidence="19 20" key="1">
    <citation type="journal article" date="2014" name="BMC Genomics">
        <title>Comparative genome sequencing reveals chemotype-specific gene clusters in the toxigenic black mold Stachybotrys.</title>
        <authorList>
            <person name="Semeiks J."/>
            <person name="Borek D."/>
            <person name="Otwinowski Z."/>
            <person name="Grishin N.V."/>
        </authorList>
    </citation>
    <scope>NUCLEOTIDE SEQUENCE [LARGE SCALE GENOMIC DNA]</scope>
    <source>
        <strain evidence="19 20">IBT 40285</strain>
    </source>
</reference>
<evidence type="ECO:0000256" key="11">
    <source>
        <dbReference type="ARBA" id="ARBA00022723"/>
    </source>
</evidence>
<evidence type="ECO:0000256" key="5">
    <source>
        <dbReference type="ARBA" id="ARBA00006253"/>
    </source>
</evidence>
<feature type="domain" description="FAD-binding FR-type" evidence="18">
    <location>
        <begin position="797"/>
        <end position="942"/>
    </location>
</feature>
<dbReference type="PROSITE" id="PS51384">
    <property type="entry name" value="FAD_FR"/>
    <property type="match status" value="1"/>
</dbReference>
<dbReference type="OrthoDB" id="432685at2759"/>
<evidence type="ECO:0000256" key="4">
    <source>
        <dbReference type="ARBA" id="ARBA00003838"/>
    </source>
</evidence>
<dbReference type="GO" id="GO:0030151">
    <property type="term" value="F:molybdenum ion binding"/>
    <property type="evidence" value="ECO:0007669"/>
    <property type="project" value="InterPro"/>
</dbReference>
<organism evidence="19 20">
    <name type="scientific">Stachybotrys chlorohalonatus (strain IBT 40285)</name>
    <dbReference type="NCBI Taxonomy" id="1283841"/>
    <lineage>
        <taxon>Eukaryota</taxon>
        <taxon>Fungi</taxon>
        <taxon>Dikarya</taxon>
        <taxon>Ascomycota</taxon>
        <taxon>Pezizomycotina</taxon>
        <taxon>Sordariomycetes</taxon>
        <taxon>Hypocreomycetidae</taxon>
        <taxon>Hypocreales</taxon>
        <taxon>Stachybotryaceae</taxon>
        <taxon>Stachybotrys</taxon>
    </lineage>
</organism>
<feature type="region of interest" description="Disordered" evidence="16">
    <location>
        <begin position="129"/>
        <end position="167"/>
    </location>
</feature>
<dbReference type="HOGENOM" id="CLU_003827_4_2_1"/>
<dbReference type="InterPro" id="IPR014756">
    <property type="entry name" value="Ig_E-set"/>
</dbReference>
<dbReference type="SUPFAM" id="SSF52343">
    <property type="entry name" value="Ferredoxin reductase-like, C-terminal NADP-linked domain"/>
    <property type="match status" value="1"/>
</dbReference>
<dbReference type="InterPro" id="IPR017938">
    <property type="entry name" value="Riboflavin_synthase-like_b-brl"/>
</dbReference>
<dbReference type="InterPro" id="IPR036374">
    <property type="entry name" value="OxRdtase_Mopterin-bd_sf"/>
</dbReference>
<evidence type="ECO:0000256" key="16">
    <source>
        <dbReference type="SAM" id="MobiDB-lite"/>
    </source>
</evidence>
<dbReference type="AlphaFoldDB" id="A0A084QZF3"/>
<keyword evidence="13" id="KW-0560">Oxidoreductase</keyword>
<comment type="cofactor">
    <cofactor evidence="2">
        <name>heme</name>
        <dbReference type="ChEBI" id="CHEBI:30413"/>
    </cofactor>
</comment>
<dbReference type="FunFam" id="3.90.420.10:FF:000003">
    <property type="entry name" value="Nitrate reductase"/>
    <property type="match status" value="1"/>
</dbReference>
<dbReference type="InterPro" id="IPR036400">
    <property type="entry name" value="Cyt_B5-like_heme/steroid_sf"/>
</dbReference>
<dbReference type="InterPro" id="IPR005066">
    <property type="entry name" value="MoCF_OxRdtse_dimer"/>
</dbReference>
<evidence type="ECO:0000256" key="1">
    <source>
        <dbReference type="ARBA" id="ARBA00001924"/>
    </source>
</evidence>
<dbReference type="Pfam" id="PF03404">
    <property type="entry name" value="Mo-co_dimer"/>
    <property type="match status" value="1"/>
</dbReference>
<dbReference type="GO" id="GO:0050464">
    <property type="term" value="F:nitrate reductase (NADPH) activity"/>
    <property type="evidence" value="ECO:0007669"/>
    <property type="project" value="UniProtKB-EC"/>
</dbReference>
<accession>A0A084QZF3</accession>
<dbReference type="InterPro" id="IPR008333">
    <property type="entry name" value="Cbr1-like_FAD-bd_dom"/>
</dbReference>
<dbReference type="InterPro" id="IPR000572">
    <property type="entry name" value="OxRdtase_Mopterin-bd_dom"/>
</dbReference>
<dbReference type="CDD" id="cd06183">
    <property type="entry name" value="cyt_b5_reduct_like"/>
    <property type="match status" value="1"/>
</dbReference>
<dbReference type="PROSITE" id="PS50255">
    <property type="entry name" value="CYTOCHROME_B5_2"/>
    <property type="match status" value="1"/>
</dbReference>
<feature type="domain" description="Cytochrome b5 heme-binding" evidence="17">
    <location>
        <begin position="686"/>
        <end position="764"/>
    </location>
</feature>
<dbReference type="SUPFAM" id="SSF55856">
    <property type="entry name" value="Cytochrome b5-like heme/steroid binding domain"/>
    <property type="match status" value="1"/>
</dbReference>
<keyword evidence="11" id="KW-0479">Metal-binding</keyword>
<dbReference type="InterPro" id="IPR017927">
    <property type="entry name" value="FAD-bd_FR_type"/>
</dbReference>
<evidence type="ECO:0000256" key="12">
    <source>
        <dbReference type="ARBA" id="ARBA00022827"/>
    </source>
</evidence>
<comment type="cofactor">
    <cofactor evidence="3">
        <name>FAD</name>
        <dbReference type="ChEBI" id="CHEBI:57692"/>
    </cofactor>
</comment>
<dbReference type="Pfam" id="PF00970">
    <property type="entry name" value="FAD_binding_6"/>
    <property type="match status" value="2"/>
</dbReference>
<dbReference type="InterPro" id="IPR001433">
    <property type="entry name" value="OxRdtase_FAD/NAD-bd"/>
</dbReference>
<evidence type="ECO:0000313" key="20">
    <source>
        <dbReference type="Proteomes" id="UP000028524"/>
    </source>
</evidence>
<dbReference type="Gene3D" id="3.40.50.80">
    <property type="entry name" value="Nucleotide-binding domain of ferredoxin-NADP reductase (FNR) module"/>
    <property type="match status" value="1"/>
</dbReference>
<dbReference type="SUPFAM" id="SSF63380">
    <property type="entry name" value="Riboflavin synthase domain-like"/>
    <property type="match status" value="1"/>
</dbReference>
<dbReference type="PRINTS" id="PR00407">
    <property type="entry name" value="EUMOPTERIN"/>
</dbReference>
<dbReference type="EC" id="1.7.1.3" evidence="7"/>
<dbReference type="GO" id="GO:0006790">
    <property type="term" value="P:sulfur compound metabolic process"/>
    <property type="evidence" value="ECO:0007669"/>
    <property type="project" value="TreeGrafter"/>
</dbReference>
<evidence type="ECO:0000313" key="19">
    <source>
        <dbReference type="EMBL" id="KFA69338.1"/>
    </source>
</evidence>
<evidence type="ECO:0000256" key="6">
    <source>
        <dbReference type="ARBA" id="ARBA00011738"/>
    </source>
</evidence>
<evidence type="ECO:0000256" key="9">
    <source>
        <dbReference type="ARBA" id="ARBA00022505"/>
    </source>
</evidence>
<dbReference type="Gene3D" id="3.10.120.10">
    <property type="entry name" value="Cytochrome b5-like heme/steroid binding domain"/>
    <property type="match status" value="1"/>
</dbReference>
<feature type="region of interest" description="Disordered" evidence="16">
    <location>
        <begin position="1"/>
        <end position="65"/>
    </location>
</feature>
<keyword evidence="12" id="KW-0274">FAD</keyword>
<evidence type="ECO:0000259" key="18">
    <source>
        <dbReference type="PROSITE" id="PS51384"/>
    </source>
</evidence>
<dbReference type="InterPro" id="IPR008335">
    <property type="entry name" value="Mopterin_OxRdtase_euk"/>
</dbReference>
<dbReference type="Pfam" id="PF00175">
    <property type="entry name" value="NAD_binding_1"/>
    <property type="match status" value="1"/>
</dbReference>
<dbReference type="Pfam" id="PF00174">
    <property type="entry name" value="Oxidored_molyb"/>
    <property type="match status" value="1"/>
</dbReference>
<dbReference type="PANTHER" id="PTHR19372:SF7">
    <property type="entry name" value="SULFITE OXIDASE, MITOCHONDRIAL"/>
    <property type="match status" value="1"/>
</dbReference>
<evidence type="ECO:0000256" key="7">
    <source>
        <dbReference type="ARBA" id="ARBA00012673"/>
    </source>
</evidence>
<dbReference type="GO" id="GO:0008482">
    <property type="term" value="F:sulfite oxidase activity"/>
    <property type="evidence" value="ECO:0007669"/>
    <property type="project" value="TreeGrafter"/>
</dbReference>
<name>A0A084QZF3_STAC4</name>
<dbReference type="OMA" id="MNNCWYT"/>
<dbReference type="SUPFAM" id="SSF56524">
    <property type="entry name" value="Oxidoreductase molybdopterin-binding domain"/>
    <property type="match status" value="1"/>
</dbReference>
<gene>
    <name evidence="19" type="ORF">S40285_07605</name>
</gene>
<dbReference type="InterPro" id="IPR001199">
    <property type="entry name" value="Cyt_B5-like_heme/steroid-bd"/>
</dbReference>
<dbReference type="STRING" id="1283841.A0A084QZF3"/>
<feature type="compositionally biased region" description="Polar residues" evidence="16">
    <location>
        <begin position="51"/>
        <end position="60"/>
    </location>
</feature>
<dbReference type="GO" id="GO:0043546">
    <property type="term" value="F:molybdopterin cofactor binding"/>
    <property type="evidence" value="ECO:0007669"/>
    <property type="project" value="TreeGrafter"/>
</dbReference>
<keyword evidence="20" id="KW-1185">Reference proteome</keyword>
<comment type="catalytic activity">
    <reaction evidence="15">
        <text>nitrite + NADP(+) + H2O = nitrate + NADPH + H(+)</text>
        <dbReference type="Rhea" id="RHEA:19061"/>
        <dbReference type="ChEBI" id="CHEBI:15377"/>
        <dbReference type="ChEBI" id="CHEBI:15378"/>
        <dbReference type="ChEBI" id="CHEBI:16301"/>
        <dbReference type="ChEBI" id="CHEBI:17632"/>
        <dbReference type="ChEBI" id="CHEBI:57783"/>
        <dbReference type="ChEBI" id="CHEBI:58349"/>
        <dbReference type="EC" id="1.7.1.3"/>
    </reaction>
</comment>
<dbReference type="SMART" id="SM01117">
    <property type="entry name" value="Cyt-b5"/>
    <property type="match status" value="1"/>
</dbReference>
<evidence type="ECO:0000259" key="17">
    <source>
        <dbReference type="PROSITE" id="PS50255"/>
    </source>
</evidence>
<dbReference type="Gene3D" id="2.40.30.10">
    <property type="entry name" value="Translation factors"/>
    <property type="match status" value="1"/>
</dbReference>
<dbReference type="Gene3D" id="3.90.420.10">
    <property type="entry name" value="Oxidoreductase, molybdopterin-binding domain"/>
    <property type="match status" value="1"/>
</dbReference>
<comment type="cofactor">
    <cofactor evidence="1">
        <name>Mo-molybdopterin</name>
        <dbReference type="ChEBI" id="CHEBI:71302"/>
    </cofactor>
</comment>
<keyword evidence="10" id="KW-0285">Flavoprotein</keyword>
<evidence type="ECO:0000256" key="15">
    <source>
        <dbReference type="ARBA" id="ARBA00049155"/>
    </source>
</evidence>
<feature type="region of interest" description="Disordered" evidence="16">
    <location>
        <begin position="623"/>
        <end position="644"/>
    </location>
</feature>
<evidence type="ECO:0000256" key="13">
    <source>
        <dbReference type="ARBA" id="ARBA00023002"/>
    </source>
</evidence>
<evidence type="ECO:0000256" key="10">
    <source>
        <dbReference type="ARBA" id="ARBA00022630"/>
    </source>
</evidence>
<dbReference type="Gene3D" id="2.60.40.650">
    <property type="match status" value="1"/>
</dbReference>